<proteinExistence type="predicted"/>
<feature type="domain" description="DUF7032" evidence="2">
    <location>
        <begin position="22"/>
        <end position="131"/>
    </location>
</feature>
<dbReference type="Pfam" id="PF00514">
    <property type="entry name" value="Arm"/>
    <property type="match status" value="1"/>
</dbReference>
<dbReference type="SMART" id="SM00185">
    <property type="entry name" value="ARM"/>
    <property type="match status" value="7"/>
</dbReference>
<dbReference type="AlphaFoldDB" id="A0AAV3PM77"/>
<dbReference type="SUPFAM" id="SSF48371">
    <property type="entry name" value="ARM repeat"/>
    <property type="match status" value="1"/>
</dbReference>
<dbReference type="PANTHER" id="PTHR46043">
    <property type="entry name" value="ARM REPEAT SUPERFAMILY PROTEIN"/>
    <property type="match status" value="1"/>
</dbReference>
<protein>
    <recommendedName>
        <fullName evidence="2">DUF7032 domain-containing protein</fullName>
    </recommendedName>
</protein>
<keyword evidence="1" id="KW-0677">Repeat</keyword>
<comment type="caution">
    <text evidence="3">The sequence shown here is derived from an EMBL/GenBank/DDBJ whole genome shotgun (WGS) entry which is preliminary data.</text>
</comment>
<name>A0AAV3PM77_LITER</name>
<evidence type="ECO:0000313" key="3">
    <source>
        <dbReference type="EMBL" id="GAA0151077.1"/>
    </source>
</evidence>
<evidence type="ECO:0000256" key="1">
    <source>
        <dbReference type="ARBA" id="ARBA00022737"/>
    </source>
</evidence>
<dbReference type="InterPro" id="IPR011989">
    <property type="entry name" value="ARM-like"/>
</dbReference>
<dbReference type="PANTHER" id="PTHR46043:SF9">
    <property type="entry name" value="ARM REPEAT SUPERFAMILY PROTEIN"/>
    <property type="match status" value="1"/>
</dbReference>
<dbReference type="Pfam" id="PF23005">
    <property type="entry name" value="DUF7032"/>
    <property type="match status" value="1"/>
</dbReference>
<accession>A0AAV3PM77</accession>
<dbReference type="InterPro" id="IPR000225">
    <property type="entry name" value="Armadillo"/>
</dbReference>
<reference evidence="3 4" key="1">
    <citation type="submission" date="2024-01" db="EMBL/GenBank/DDBJ databases">
        <title>The complete chloroplast genome sequence of Lithospermum erythrorhizon: insights into the phylogenetic relationship among Boraginaceae species and the maternal lineages of purple gromwells.</title>
        <authorList>
            <person name="Okada T."/>
            <person name="Watanabe K."/>
        </authorList>
    </citation>
    <scope>NUCLEOTIDE SEQUENCE [LARGE SCALE GENOMIC DNA]</scope>
</reference>
<evidence type="ECO:0000313" key="4">
    <source>
        <dbReference type="Proteomes" id="UP001454036"/>
    </source>
</evidence>
<organism evidence="3 4">
    <name type="scientific">Lithospermum erythrorhizon</name>
    <name type="common">Purple gromwell</name>
    <name type="synonym">Lithospermum officinale var. erythrorhizon</name>
    <dbReference type="NCBI Taxonomy" id="34254"/>
    <lineage>
        <taxon>Eukaryota</taxon>
        <taxon>Viridiplantae</taxon>
        <taxon>Streptophyta</taxon>
        <taxon>Embryophyta</taxon>
        <taxon>Tracheophyta</taxon>
        <taxon>Spermatophyta</taxon>
        <taxon>Magnoliopsida</taxon>
        <taxon>eudicotyledons</taxon>
        <taxon>Gunneridae</taxon>
        <taxon>Pentapetalae</taxon>
        <taxon>asterids</taxon>
        <taxon>lamiids</taxon>
        <taxon>Boraginales</taxon>
        <taxon>Boraginaceae</taxon>
        <taxon>Boraginoideae</taxon>
        <taxon>Lithospermeae</taxon>
        <taxon>Lithospermum</taxon>
    </lineage>
</organism>
<sequence length="559" mass="60662">MVEDGQLDDVFGTMTTEECLSKAQALVPTALQEAKEVKGFTGRWKMIISKLEQIPSRLSDLSTHPCFLKNSLCKEQLQAVTKTLNEVIELAELCVKEKYEGKLRMQSDLDCLLGKLNLNLRDCGLLIKTGVLGEVSFPSSSPSTSMGTDVDLHCYVRELFARLQIGHLEAKHKALDILVEVMKENEKNVFAVLGRSNIAALVQLLTATSPQIREKTVTVICSLAESGKCHSWLVSEGVLPPLTRLAESGSAICREKATISLQRLSMSSEAAKSIVECGGTRALIDVCQTGDSVSQAAAVCTLKNISFIPEVHQTLAEEGIAEVMISLLDDGILLESKEYAAECLQILSSSNDHVCKSVVAGGGIRSLLAYMDGPLPQESAVCALRNLVCSVPSDNLISLGLLPRLVHVLKSDSTRAHQAAASIICRICTSPEIKRLISEAGCIPLLVKMLEAKVVTAREVAAQAISSLITLPHNCQELKKDQKSIPNLVHLLDPSPDNTTKKYALSSLLLLTSSRKCKKLMISYGAIGYLKKLNQMEVPGANKLLERLERGTLKSLFSK</sequence>
<dbReference type="InterPro" id="IPR016024">
    <property type="entry name" value="ARM-type_fold"/>
</dbReference>
<evidence type="ECO:0000259" key="2">
    <source>
        <dbReference type="Pfam" id="PF23005"/>
    </source>
</evidence>
<keyword evidence="4" id="KW-1185">Reference proteome</keyword>
<dbReference type="EMBL" id="BAABME010017710">
    <property type="protein sequence ID" value="GAA0151077.1"/>
    <property type="molecule type" value="Genomic_DNA"/>
</dbReference>
<dbReference type="Gene3D" id="1.25.10.10">
    <property type="entry name" value="Leucine-rich Repeat Variant"/>
    <property type="match status" value="2"/>
</dbReference>
<dbReference type="Proteomes" id="UP001454036">
    <property type="component" value="Unassembled WGS sequence"/>
</dbReference>
<gene>
    <name evidence="3" type="ORF">LIER_37229</name>
</gene>
<dbReference type="InterPro" id="IPR054296">
    <property type="entry name" value="DUF7032"/>
</dbReference>